<comment type="caution">
    <text evidence="2">The sequence shown here is derived from an EMBL/GenBank/DDBJ whole genome shotgun (WGS) entry which is preliminary data.</text>
</comment>
<keyword evidence="1" id="KW-0732">Signal</keyword>
<dbReference type="RefSeq" id="WP_146981952.1">
    <property type="nucleotide sequence ID" value="NZ_VOSM01000006.1"/>
</dbReference>
<name>A0A5C6XG15_9DELT</name>
<dbReference type="EMBL" id="VOSM01000006">
    <property type="protein sequence ID" value="TXD36116.1"/>
    <property type="molecule type" value="Genomic_DNA"/>
</dbReference>
<evidence type="ECO:0000256" key="1">
    <source>
        <dbReference type="SAM" id="SignalP"/>
    </source>
</evidence>
<feature type="signal peptide" evidence="1">
    <location>
        <begin position="1"/>
        <end position="18"/>
    </location>
</feature>
<dbReference type="AlphaFoldDB" id="A0A5C6XG15"/>
<evidence type="ECO:0000313" key="3">
    <source>
        <dbReference type="Proteomes" id="UP000321412"/>
    </source>
</evidence>
<evidence type="ECO:0008006" key="4">
    <source>
        <dbReference type="Google" id="ProtNLM"/>
    </source>
</evidence>
<keyword evidence="3" id="KW-1185">Reference proteome</keyword>
<gene>
    <name evidence="2" type="ORF">FRC98_13415</name>
</gene>
<protein>
    <recommendedName>
        <fullName evidence="4">Lipoprotein</fullName>
    </recommendedName>
</protein>
<dbReference type="OrthoDB" id="5514168at2"/>
<organism evidence="2 3">
    <name type="scientific">Lujinxingia vulgaris</name>
    <dbReference type="NCBI Taxonomy" id="2600176"/>
    <lineage>
        <taxon>Bacteria</taxon>
        <taxon>Deltaproteobacteria</taxon>
        <taxon>Bradymonadales</taxon>
        <taxon>Lujinxingiaceae</taxon>
        <taxon>Lujinxingia</taxon>
    </lineage>
</organism>
<dbReference type="Proteomes" id="UP000321412">
    <property type="component" value="Unassembled WGS sequence"/>
</dbReference>
<dbReference type="PROSITE" id="PS51257">
    <property type="entry name" value="PROKAR_LIPOPROTEIN"/>
    <property type="match status" value="1"/>
</dbReference>
<sequence length="153" mass="16056">MLSARCIALTLLAIPLIAACGVFDDDPERVEFENEGTVCLHLADDPQDYSDRDIPSLSVTLPVCLSSSCSEAPQASCQASVDGTTITLTSAASYLDTSTAGGACTDDCGQLQATCAIPALEPGEYTVVHGDETFTLQVDAEQEPTTCHGEPYF</sequence>
<accession>A0A5C6XG15</accession>
<feature type="chain" id="PRO_5022701966" description="Lipoprotein" evidence="1">
    <location>
        <begin position="19"/>
        <end position="153"/>
    </location>
</feature>
<reference evidence="2 3" key="1">
    <citation type="submission" date="2019-08" db="EMBL/GenBank/DDBJ databases">
        <title>Bradymonadales sp. TMQ4.</title>
        <authorList>
            <person name="Liang Q."/>
        </authorList>
    </citation>
    <scope>NUCLEOTIDE SEQUENCE [LARGE SCALE GENOMIC DNA]</scope>
    <source>
        <strain evidence="2 3">TMQ4</strain>
    </source>
</reference>
<evidence type="ECO:0000313" key="2">
    <source>
        <dbReference type="EMBL" id="TXD36116.1"/>
    </source>
</evidence>
<proteinExistence type="predicted"/>